<sequence>MRPIGYLSGSELATLLEQPDAASAVRVVDVRDSDFEGGHIRGATHIPAHQFLANAGAYATRWRGEQRVVFHCMLSQVRGPKCATRFAVALDDGGDGGGPDVFVLDGGFSGFATTPARRALCEDLDARMWGGGA</sequence>
<protein>
    <recommendedName>
        <fullName evidence="1">Rhodanese domain-containing protein</fullName>
    </recommendedName>
</protein>
<dbReference type="AlphaFoldDB" id="A0A1X6NJV4"/>
<dbReference type="GO" id="GO:0004725">
    <property type="term" value="F:protein tyrosine phosphatase activity"/>
    <property type="evidence" value="ECO:0007669"/>
    <property type="project" value="TreeGrafter"/>
</dbReference>
<dbReference type="Proteomes" id="UP000218209">
    <property type="component" value="Unassembled WGS sequence"/>
</dbReference>
<dbReference type="GO" id="GO:0005737">
    <property type="term" value="C:cytoplasm"/>
    <property type="evidence" value="ECO:0007669"/>
    <property type="project" value="TreeGrafter"/>
</dbReference>
<dbReference type="PROSITE" id="PS50206">
    <property type="entry name" value="RHODANESE_3"/>
    <property type="match status" value="1"/>
</dbReference>
<dbReference type="GO" id="GO:0005634">
    <property type="term" value="C:nucleus"/>
    <property type="evidence" value="ECO:0007669"/>
    <property type="project" value="TreeGrafter"/>
</dbReference>
<evidence type="ECO:0000313" key="3">
    <source>
        <dbReference type="Proteomes" id="UP000218209"/>
    </source>
</evidence>
<dbReference type="Gene3D" id="3.40.250.10">
    <property type="entry name" value="Rhodanese-like domain"/>
    <property type="match status" value="1"/>
</dbReference>
<evidence type="ECO:0000259" key="1">
    <source>
        <dbReference type="PROSITE" id="PS50206"/>
    </source>
</evidence>
<dbReference type="PANTHER" id="PTHR10828:SF38">
    <property type="entry name" value="ARSENICAL-RESISTANCE PROTEIN 2-RELATED"/>
    <property type="match status" value="1"/>
</dbReference>
<dbReference type="PANTHER" id="PTHR10828">
    <property type="entry name" value="M-PHASE INDUCER PHOSPHATASE DUAL SPECIFICITY PHOSPHATASE CDC25"/>
    <property type="match status" value="1"/>
</dbReference>
<dbReference type="Pfam" id="PF00581">
    <property type="entry name" value="Rhodanese"/>
    <property type="match status" value="1"/>
</dbReference>
<organism evidence="2 3">
    <name type="scientific">Porphyra umbilicalis</name>
    <name type="common">Purple laver</name>
    <name type="synonym">Red alga</name>
    <dbReference type="NCBI Taxonomy" id="2786"/>
    <lineage>
        <taxon>Eukaryota</taxon>
        <taxon>Rhodophyta</taxon>
        <taxon>Bangiophyceae</taxon>
        <taxon>Bangiales</taxon>
        <taxon>Bangiaceae</taxon>
        <taxon>Porphyra</taxon>
    </lineage>
</organism>
<dbReference type="OrthoDB" id="5705at2759"/>
<name>A0A1X6NJV4_PORUM</name>
<accession>A0A1X6NJV4</accession>
<dbReference type="InterPro" id="IPR001763">
    <property type="entry name" value="Rhodanese-like_dom"/>
</dbReference>
<dbReference type="SUPFAM" id="SSF52821">
    <property type="entry name" value="Rhodanese/Cell cycle control phosphatase"/>
    <property type="match status" value="1"/>
</dbReference>
<dbReference type="SMART" id="SM00450">
    <property type="entry name" value="RHOD"/>
    <property type="match status" value="1"/>
</dbReference>
<reference evidence="2 3" key="1">
    <citation type="submission" date="2017-03" db="EMBL/GenBank/DDBJ databases">
        <title>WGS assembly of Porphyra umbilicalis.</title>
        <authorList>
            <person name="Brawley S.H."/>
            <person name="Blouin N.A."/>
            <person name="Ficko-Blean E."/>
            <person name="Wheeler G.L."/>
            <person name="Lohr M."/>
            <person name="Goodson H.V."/>
            <person name="Jenkins J.W."/>
            <person name="Blaby-Haas C.E."/>
            <person name="Helliwell K.E."/>
            <person name="Chan C."/>
            <person name="Marriage T."/>
            <person name="Bhattacharya D."/>
            <person name="Klein A.S."/>
            <person name="Badis Y."/>
            <person name="Brodie J."/>
            <person name="Cao Y."/>
            <person name="Collen J."/>
            <person name="Dittami S.M."/>
            <person name="Gachon C.M."/>
            <person name="Green B.R."/>
            <person name="Karpowicz S."/>
            <person name="Kim J.W."/>
            <person name="Kudahl U."/>
            <person name="Lin S."/>
            <person name="Michel G."/>
            <person name="Mittag M."/>
            <person name="Olson B.J."/>
            <person name="Pangilinan J."/>
            <person name="Peng Y."/>
            <person name="Qiu H."/>
            <person name="Shu S."/>
            <person name="Singer J.T."/>
            <person name="Smith A.G."/>
            <person name="Sprecher B.N."/>
            <person name="Wagner V."/>
            <person name="Wang W."/>
            <person name="Wang Z.-Y."/>
            <person name="Yan J."/>
            <person name="Yarish C."/>
            <person name="Zoeuner-Riek S."/>
            <person name="Zhuang Y."/>
            <person name="Zou Y."/>
            <person name="Lindquist E.A."/>
            <person name="Grimwood J."/>
            <person name="Barry K."/>
            <person name="Rokhsar D.S."/>
            <person name="Schmutz J."/>
            <person name="Stiller J.W."/>
            <person name="Grossman A.R."/>
            <person name="Prochnik S.E."/>
        </authorList>
    </citation>
    <scope>NUCLEOTIDE SEQUENCE [LARGE SCALE GENOMIC DNA]</scope>
    <source>
        <strain evidence="2">4086291</strain>
    </source>
</reference>
<feature type="domain" description="Rhodanese" evidence="1">
    <location>
        <begin position="21"/>
        <end position="120"/>
    </location>
</feature>
<evidence type="ECO:0000313" key="2">
    <source>
        <dbReference type="EMBL" id="OSX68842.1"/>
    </source>
</evidence>
<gene>
    <name evidence="2" type="ORF">BU14_2183s0001</name>
</gene>
<dbReference type="InterPro" id="IPR036873">
    <property type="entry name" value="Rhodanese-like_dom_sf"/>
</dbReference>
<proteinExistence type="predicted"/>
<dbReference type="EMBL" id="KV920031">
    <property type="protein sequence ID" value="OSX68842.1"/>
    <property type="molecule type" value="Genomic_DNA"/>
</dbReference>
<keyword evidence="3" id="KW-1185">Reference proteome</keyword>